<dbReference type="GO" id="GO:0003700">
    <property type="term" value="F:DNA-binding transcription factor activity"/>
    <property type="evidence" value="ECO:0007669"/>
    <property type="project" value="TreeGrafter"/>
</dbReference>
<protein>
    <recommendedName>
        <fullName evidence="7">BHLH domain-containing protein</fullName>
    </recommendedName>
</protein>
<evidence type="ECO:0000313" key="9">
    <source>
        <dbReference type="Proteomes" id="UP000271241"/>
    </source>
</evidence>
<feature type="compositionally biased region" description="Low complexity" evidence="6">
    <location>
        <begin position="96"/>
        <end position="117"/>
    </location>
</feature>
<dbReference type="InterPro" id="IPR036638">
    <property type="entry name" value="HLH_DNA-bd_sf"/>
</dbReference>
<dbReference type="STRING" id="78915.A0A4P9XGX5"/>
<dbReference type="InterPro" id="IPR011598">
    <property type="entry name" value="bHLH_dom"/>
</dbReference>
<keyword evidence="5" id="KW-0539">Nucleus</keyword>
<feature type="compositionally biased region" description="Low complexity" evidence="6">
    <location>
        <begin position="179"/>
        <end position="196"/>
    </location>
</feature>
<dbReference type="PROSITE" id="PS50888">
    <property type="entry name" value="BHLH"/>
    <property type="match status" value="1"/>
</dbReference>
<feature type="compositionally biased region" description="Low complexity" evidence="6">
    <location>
        <begin position="643"/>
        <end position="681"/>
    </location>
</feature>
<feature type="compositionally biased region" description="Low complexity" evidence="6">
    <location>
        <begin position="243"/>
        <end position="255"/>
    </location>
</feature>
<dbReference type="PANTHER" id="PTHR10328:SF3">
    <property type="entry name" value="PROTEIN MAX"/>
    <property type="match status" value="1"/>
</dbReference>
<evidence type="ECO:0000256" key="6">
    <source>
        <dbReference type="SAM" id="MobiDB-lite"/>
    </source>
</evidence>
<keyword evidence="3" id="KW-0010">Activator</keyword>
<reference evidence="9" key="1">
    <citation type="journal article" date="2018" name="Nat. Microbiol.">
        <title>Leveraging single-cell genomics to expand the fungal tree of life.</title>
        <authorList>
            <person name="Ahrendt S.R."/>
            <person name="Quandt C.A."/>
            <person name="Ciobanu D."/>
            <person name="Clum A."/>
            <person name="Salamov A."/>
            <person name="Andreopoulos B."/>
            <person name="Cheng J.F."/>
            <person name="Woyke T."/>
            <person name="Pelin A."/>
            <person name="Henrissat B."/>
            <person name="Reynolds N.K."/>
            <person name="Benny G.L."/>
            <person name="Smith M.E."/>
            <person name="James T.Y."/>
            <person name="Grigoriev I.V."/>
        </authorList>
    </citation>
    <scope>NUCLEOTIDE SEQUENCE [LARGE SCALE GENOMIC DNA]</scope>
    <source>
        <strain evidence="9">RSA 1356</strain>
    </source>
</reference>
<evidence type="ECO:0000313" key="8">
    <source>
        <dbReference type="EMBL" id="RKP04858.1"/>
    </source>
</evidence>
<dbReference type="GO" id="GO:0046983">
    <property type="term" value="F:protein dimerization activity"/>
    <property type="evidence" value="ECO:0007669"/>
    <property type="project" value="InterPro"/>
</dbReference>
<dbReference type="Proteomes" id="UP000271241">
    <property type="component" value="Unassembled WGS sequence"/>
</dbReference>
<feature type="region of interest" description="Disordered" evidence="6">
    <location>
        <begin position="570"/>
        <end position="608"/>
    </location>
</feature>
<dbReference type="CDD" id="cd11387">
    <property type="entry name" value="bHLHzip_USF_MITF"/>
    <property type="match status" value="1"/>
</dbReference>
<dbReference type="OrthoDB" id="690068at2759"/>
<name>A0A4P9XGX5_9FUNG</name>
<dbReference type="EMBL" id="KZ993406">
    <property type="protein sequence ID" value="RKP04858.1"/>
    <property type="molecule type" value="Genomic_DNA"/>
</dbReference>
<accession>A0A4P9XGX5</accession>
<feature type="compositionally biased region" description="Basic residues" evidence="6">
    <location>
        <begin position="585"/>
        <end position="600"/>
    </location>
</feature>
<feature type="compositionally biased region" description="Polar residues" evidence="6">
    <location>
        <begin position="66"/>
        <end position="76"/>
    </location>
</feature>
<dbReference type="SMART" id="SM00353">
    <property type="entry name" value="HLH"/>
    <property type="match status" value="1"/>
</dbReference>
<feature type="region of interest" description="Disordered" evidence="6">
    <location>
        <begin position="1"/>
        <end position="142"/>
    </location>
</feature>
<evidence type="ECO:0000256" key="4">
    <source>
        <dbReference type="ARBA" id="ARBA00023163"/>
    </source>
</evidence>
<feature type="region of interest" description="Disordered" evidence="6">
    <location>
        <begin position="338"/>
        <end position="371"/>
    </location>
</feature>
<dbReference type="GO" id="GO:0090575">
    <property type="term" value="C:RNA polymerase II transcription regulator complex"/>
    <property type="evidence" value="ECO:0007669"/>
    <property type="project" value="TreeGrafter"/>
</dbReference>
<sequence length="695" mass="73298">MSSSSSSSQQQDVAMQATNALPNPLPLSPNASSNSMHCSLPALPTGGNVDAASGPYGQRSGLLTPGTGSAAVSPSITPYRPSGAPHMRAPPPPPLTMQQQPQQQPQLQHHQHGQFPPSMYEYRSAPDTSLPPSQAASPECPTFSSASELHAASAASNMSGSLSATVLPPLSSLTLGNVTPAAGTPTTRRSPTGPASHTMQQAQNMSLPSLTAAANAALGSSNQLPGGYALPRVLANQYAMANSSGSGSGAVSASAPVTRCPSPRAHGSRGHMSGSESTDDSFGDTMQHALRNRHVHSPLSDGISTTSMHEAFFAQQRAGGNPSTGEPAVAYRQGMMSMPGSPTQRHGADRRHHHHQPHRQHEAAGYGQPYDLSMRKRPRTRQNSIEDARALGGLALDGALPLTPSHTLGVGPGGQRPHAHEMAMQGHTMIATASTGMFPHPVPVSATSSTASNASIASSSSAVVGLGLEGPPGSPGSVAALDRLRRRRENHNHVERRRRDHINGTIRSLAALLPDRGRGADGQRRNKGSILESAVDWLREVQRENALLREENIMLRERCGLAAPGTAAAYAVQRQQQQQQQQQHPHPHQAQHVQLAHHHQAQPAHGMPMPVGLAERAVSAPDPRTVGMDHRHAHHHHHHHHQAGVAVAHPHMQQQPQQPQQPQHPAVPAQNAPAVGAAPAPTHQLPPLTTLFSEQ</sequence>
<dbReference type="Gene3D" id="4.10.280.10">
    <property type="entry name" value="Helix-loop-helix DNA-binding domain"/>
    <property type="match status" value="1"/>
</dbReference>
<feature type="compositionally biased region" description="Low complexity" evidence="6">
    <location>
        <begin position="1"/>
        <end position="11"/>
    </location>
</feature>
<feature type="compositionally biased region" description="Basic residues" evidence="6">
    <location>
        <begin position="631"/>
        <end position="642"/>
    </location>
</feature>
<dbReference type="SUPFAM" id="SSF47459">
    <property type="entry name" value="HLH, helix-loop-helix DNA-binding domain"/>
    <property type="match status" value="1"/>
</dbReference>
<feature type="compositionally biased region" description="Low complexity" evidence="6">
    <location>
        <begin position="570"/>
        <end position="584"/>
    </location>
</feature>
<feature type="compositionally biased region" description="Polar residues" evidence="6">
    <location>
        <begin position="126"/>
        <end position="136"/>
    </location>
</feature>
<evidence type="ECO:0000256" key="5">
    <source>
        <dbReference type="ARBA" id="ARBA00023242"/>
    </source>
</evidence>
<gene>
    <name evidence="8" type="ORF">THASP1DRAFT_33330</name>
</gene>
<dbReference type="GO" id="GO:0045944">
    <property type="term" value="P:positive regulation of transcription by RNA polymerase II"/>
    <property type="evidence" value="ECO:0007669"/>
    <property type="project" value="TreeGrafter"/>
</dbReference>
<proteinExistence type="predicted"/>
<evidence type="ECO:0000259" key="7">
    <source>
        <dbReference type="PROSITE" id="PS50888"/>
    </source>
</evidence>
<dbReference type="GO" id="GO:0003677">
    <property type="term" value="F:DNA binding"/>
    <property type="evidence" value="ECO:0007669"/>
    <property type="project" value="UniProtKB-KW"/>
</dbReference>
<feature type="compositionally biased region" description="Basic residues" evidence="6">
    <location>
        <begin position="348"/>
        <end position="358"/>
    </location>
</feature>
<dbReference type="AlphaFoldDB" id="A0A4P9XGX5"/>
<feature type="region of interest" description="Disordered" evidence="6">
    <location>
        <begin position="241"/>
        <end position="284"/>
    </location>
</feature>
<evidence type="ECO:0000256" key="3">
    <source>
        <dbReference type="ARBA" id="ARBA00023159"/>
    </source>
</evidence>
<feature type="domain" description="BHLH" evidence="7">
    <location>
        <begin position="486"/>
        <end position="541"/>
    </location>
</feature>
<keyword evidence="4" id="KW-0804">Transcription</keyword>
<evidence type="ECO:0000256" key="1">
    <source>
        <dbReference type="ARBA" id="ARBA00023015"/>
    </source>
</evidence>
<keyword evidence="2" id="KW-0238">DNA-binding</keyword>
<evidence type="ECO:0000256" key="2">
    <source>
        <dbReference type="ARBA" id="ARBA00023125"/>
    </source>
</evidence>
<feature type="region of interest" description="Disordered" evidence="6">
    <location>
        <begin position="621"/>
        <end position="695"/>
    </location>
</feature>
<dbReference type="Pfam" id="PF00010">
    <property type="entry name" value="HLH"/>
    <property type="match status" value="1"/>
</dbReference>
<dbReference type="PANTHER" id="PTHR10328">
    <property type="entry name" value="PROTEIN MAX MYC-ASSOCIATED FACTOR X"/>
    <property type="match status" value="1"/>
</dbReference>
<feature type="region of interest" description="Disordered" evidence="6">
    <location>
        <begin position="171"/>
        <end position="201"/>
    </location>
</feature>
<organism evidence="8 9">
    <name type="scientific">Thamnocephalis sphaerospora</name>
    <dbReference type="NCBI Taxonomy" id="78915"/>
    <lineage>
        <taxon>Eukaryota</taxon>
        <taxon>Fungi</taxon>
        <taxon>Fungi incertae sedis</taxon>
        <taxon>Zoopagomycota</taxon>
        <taxon>Zoopagomycotina</taxon>
        <taxon>Zoopagomycetes</taxon>
        <taxon>Zoopagales</taxon>
        <taxon>Sigmoideomycetaceae</taxon>
        <taxon>Thamnocephalis</taxon>
    </lineage>
</organism>
<keyword evidence="1" id="KW-0805">Transcription regulation</keyword>
<keyword evidence="9" id="KW-1185">Reference proteome</keyword>